<dbReference type="Proteomes" id="UP000193218">
    <property type="component" value="Unassembled WGS sequence"/>
</dbReference>
<dbReference type="GO" id="GO:0050661">
    <property type="term" value="F:NADP binding"/>
    <property type="evidence" value="ECO:0007669"/>
    <property type="project" value="InterPro"/>
</dbReference>
<dbReference type="InterPro" id="IPR050346">
    <property type="entry name" value="FMO-like"/>
</dbReference>
<keyword evidence="2" id="KW-0285">Flavoprotein</keyword>
<dbReference type="OrthoDB" id="66881at2759"/>
<evidence type="ECO:0000313" key="7">
    <source>
        <dbReference type="EMBL" id="ORX35897.1"/>
    </source>
</evidence>
<comment type="caution">
    <text evidence="7">The sequence shown here is derived from an EMBL/GenBank/DDBJ whole genome shotgun (WGS) entry which is preliminary data.</text>
</comment>
<evidence type="ECO:0000256" key="4">
    <source>
        <dbReference type="ARBA" id="ARBA00022857"/>
    </source>
</evidence>
<accession>A0A1Y1UEE1</accession>
<dbReference type="Pfam" id="PF00743">
    <property type="entry name" value="FMO-like"/>
    <property type="match status" value="1"/>
</dbReference>
<dbReference type="GO" id="GO:0004499">
    <property type="term" value="F:N,N-dimethylaniline monooxygenase activity"/>
    <property type="evidence" value="ECO:0007669"/>
    <property type="project" value="InterPro"/>
</dbReference>
<dbReference type="GO" id="GO:0050660">
    <property type="term" value="F:flavin adenine dinucleotide binding"/>
    <property type="evidence" value="ECO:0007669"/>
    <property type="project" value="InterPro"/>
</dbReference>
<evidence type="ECO:0000256" key="5">
    <source>
        <dbReference type="ARBA" id="ARBA00023002"/>
    </source>
</evidence>
<comment type="similarity">
    <text evidence="1">Belongs to the FMO family.</text>
</comment>
<dbReference type="PRINTS" id="PR00370">
    <property type="entry name" value="FMOXYGENASE"/>
</dbReference>
<keyword evidence="3" id="KW-0274">FAD</keyword>
<dbReference type="InterPro" id="IPR036188">
    <property type="entry name" value="FAD/NAD-bd_sf"/>
</dbReference>
<dbReference type="AlphaFoldDB" id="A0A1Y1UEE1"/>
<keyword evidence="7" id="KW-0503">Monooxygenase</keyword>
<dbReference type="Gene3D" id="3.50.50.60">
    <property type="entry name" value="FAD/NAD(P)-binding domain"/>
    <property type="match status" value="1"/>
</dbReference>
<dbReference type="GeneID" id="33560205"/>
<evidence type="ECO:0000313" key="8">
    <source>
        <dbReference type="Proteomes" id="UP000193218"/>
    </source>
</evidence>
<dbReference type="InParanoid" id="A0A1Y1UEE1"/>
<protein>
    <submittedName>
        <fullName evidence="7">Flavin monooxygenase-like protein</fullName>
    </submittedName>
</protein>
<proteinExistence type="inferred from homology"/>
<evidence type="ECO:0000256" key="6">
    <source>
        <dbReference type="SAM" id="MobiDB-lite"/>
    </source>
</evidence>
<keyword evidence="5" id="KW-0560">Oxidoreductase</keyword>
<keyword evidence="4" id="KW-0521">NADP</keyword>
<reference evidence="7 8" key="1">
    <citation type="submission" date="2017-03" db="EMBL/GenBank/DDBJ databases">
        <title>Widespread Adenine N6-methylation of Active Genes in Fungi.</title>
        <authorList>
            <consortium name="DOE Joint Genome Institute"/>
            <person name="Mondo S.J."/>
            <person name="Dannebaum R.O."/>
            <person name="Kuo R.C."/>
            <person name="Louie K.B."/>
            <person name="Bewick A.J."/>
            <person name="Labutti K."/>
            <person name="Haridas S."/>
            <person name="Kuo A."/>
            <person name="Salamov A."/>
            <person name="Ahrendt S.R."/>
            <person name="Lau R."/>
            <person name="Bowen B.P."/>
            <person name="Lipzen A."/>
            <person name="Sullivan W."/>
            <person name="Andreopoulos W.B."/>
            <person name="Clum A."/>
            <person name="Lindquist E."/>
            <person name="Daum C."/>
            <person name="Northen T.R."/>
            <person name="Ramamoorthy G."/>
            <person name="Schmitz R.J."/>
            <person name="Gryganskyi A."/>
            <person name="Culley D."/>
            <person name="Magnuson J."/>
            <person name="James T.Y."/>
            <person name="O'Malley M.A."/>
            <person name="Stajich J.E."/>
            <person name="Spatafora J.W."/>
            <person name="Visel A."/>
            <person name="Grigoriev I.V."/>
        </authorList>
    </citation>
    <scope>NUCLEOTIDE SEQUENCE [LARGE SCALE GENOMIC DNA]</scope>
    <source>
        <strain evidence="7 8">NRRL Y-17943</strain>
    </source>
</reference>
<sequence>MNEVTRSRVAVIGLGVAGITSIKNLVEQGFVNVTGFERNGHIGGLWQYHDDPTQTTALKTTRTNGSKHYSAFQDFPWPDDAPHYPSADQVADYIRSYAKHFELEQYFRLSTTVLSLSPADRSGSIHDEDDDAARASSSRGDSPCRWELKYRDGSGEHEEIFDKVLVTNGPWGKAWVPFLPGQESFKGKIIHAQAYKGPELYKGKKVIVAGLGNSGADIAVSLVGRHQKYTSRIDQEHEWCLRRFQGRQSRPVDHQITRSRWIAGARLNELFPSFMTWLGSKATEILFKKTNPKYRDEWGFFPAPPLSAVPPAIQDDLIDCMADGKIHNLFGIKRFTPSGVITPSTRDGTEQLETNGDVIILATGYSADLSWCHDEASPFLDNAPEWDALTDEDHKVPYPSLYMNLFSPKSPESLAFIGPCRGFAPIEFTNFDLSSQAIGQVWKGAFPLPTLKERIEWCDDNYRANVLAGKRYRNVRPTMPPLKLERWLNDVIGNEVNERFGWGIQAWRFWWKERKLYQLIMNGINTPFVYRLWDGREGSRKKWAGARRAIYHANGLELDEKI</sequence>
<dbReference type="PANTHER" id="PTHR23023">
    <property type="entry name" value="DIMETHYLANILINE MONOOXYGENASE"/>
    <property type="match status" value="1"/>
</dbReference>
<dbReference type="EMBL" id="NBSH01000009">
    <property type="protein sequence ID" value="ORX35897.1"/>
    <property type="molecule type" value="Genomic_DNA"/>
</dbReference>
<organism evidence="7 8">
    <name type="scientific">Kockovaella imperatae</name>
    <dbReference type="NCBI Taxonomy" id="4999"/>
    <lineage>
        <taxon>Eukaryota</taxon>
        <taxon>Fungi</taxon>
        <taxon>Dikarya</taxon>
        <taxon>Basidiomycota</taxon>
        <taxon>Agaricomycotina</taxon>
        <taxon>Tremellomycetes</taxon>
        <taxon>Tremellales</taxon>
        <taxon>Cuniculitremaceae</taxon>
        <taxon>Kockovaella</taxon>
    </lineage>
</organism>
<name>A0A1Y1UEE1_9TREE</name>
<dbReference type="InterPro" id="IPR020946">
    <property type="entry name" value="Flavin_mOase-like"/>
</dbReference>
<dbReference type="SUPFAM" id="SSF51905">
    <property type="entry name" value="FAD/NAD(P)-binding domain"/>
    <property type="match status" value="2"/>
</dbReference>
<evidence type="ECO:0000256" key="1">
    <source>
        <dbReference type="ARBA" id="ARBA00009183"/>
    </source>
</evidence>
<dbReference type="RefSeq" id="XP_021870026.1">
    <property type="nucleotide sequence ID" value="XM_022018396.1"/>
</dbReference>
<evidence type="ECO:0000256" key="2">
    <source>
        <dbReference type="ARBA" id="ARBA00022630"/>
    </source>
</evidence>
<dbReference type="STRING" id="4999.A0A1Y1UEE1"/>
<evidence type="ECO:0000256" key="3">
    <source>
        <dbReference type="ARBA" id="ARBA00022827"/>
    </source>
</evidence>
<dbReference type="PIRSF" id="PIRSF000332">
    <property type="entry name" value="FMO"/>
    <property type="match status" value="1"/>
</dbReference>
<gene>
    <name evidence="7" type="ORF">BD324DRAFT_651811</name>
</gene>
<feature type="region of interest" description="Disordered" evidence="6">
    <location>
        <begin position="118"/>
        <end position="142"/>
    </location>
</feature>
<keyword evidence="8" id="KW-1185">Reference proteome</keyword>
<dbReference type="InterPro" id="IPR000960">
    <property type="entry name" value="Flavin_mOase"/>
</dbReference>